<gene>
    <name evidence="2" type="ORF">D7X12_01285</name>
</gene>
<evidence type="ECO:0000313" key="3">
    <source>
        <dbReference type="Proteomes" id="UP000273405"/>
    </source>
</evidence>
<organism evidence="2 3">
    <name type="scientific">Corallococcus sicarius</name>
    <dbReference type="NCBI Taxonomy" id="2316726"/>
    <lineage>
        <taxon>Bacteria</taxon>
        <taxon>Pseudomonadati</taxon>
        <taxon>Myxococcota</taxon>
        <taxon>Myxococcia</taxon>
        <taxon>Myxococcales</taxon>
        <taxon>Cystobacterineae</taxon>
        <taxon>Myxococcaceae</taxon>
        <taxon>Corallococcus</taxon>
    </lineage>
</organism>
<dbReference type="PROSITE" id="PS51186">
    <property type="entry name" value="GNAT"/>
    <property type="match status" value="1"/>
</dbReference>
<dbReference type="OrthoDB" id="572496at2"/>
<keyword evidence="3" id="KW-1185">Reference proteome</keyword>
<dbReference type="EMBL" id="RAWG01000005">
    <property type="protein sequence ID" value="RKH47868.1"/>
    <property type="molecule type" value="Genomic_DNA"/>
</dbReference>
<name>A0A3A8NUH3_9BACT</name>
<dbReference type="SUPFAM" id="SSF55729">
    <property type="entry name" value="Acyl-CoA N-acyltransferases (Nat)"/>
    <property type="match status" value="1"/>
</dbReference>
<comment type="caution">
    <text evidence="2">The sequence shown here is derived from an EMBL/GenBank/DDBJ whole genome shotgun (WGS) entry which is preliminary data.</text>
</comment>
<dbReference type="Gene3D" id="3.40.630.30">
    <property type="match status" value="1"/>
</dbReference>
<dbReference type="Proteomes" id="UP000273405">
    <property type="component" value="Unassembled WGS sequence"/>
</dbReference>
<feature type="domain" description="N-acetyltransferase" evidence="1">
    <location>
        <begin position="7"/>
        <end position="153"/>
    </location>
</feature>
<dbReference type="CDD" id="cd04301">
    <property type="entry name" value="NAT_SF"/>
    <property type="match status" value="1"/>
</dbReference>
<keyword evidence="2" id="KW-0808">Transferase</keyword>
<dbReference type="InterPro" id="IPR016181">
    <property type="entry name" value="Acyl_CoA_acyltransferase"/>
</dbReference>
<dbReference type="AlphaFoldDB" id="A0A3A8NUH3"/>
<evidence type="ECO:0000259" key="1">
    <source>
        <dbReference type="PROSITE" id="PS51186"/>
    </source>
</evidence>
<evidence type="ECO:0000313" key="2">
    <source>
        <dbReference type="EMBL" id="RKH47868.1"/>
    </source>
</evidence>
<dbReference type="InterPro" id="IPR000182">
    <property type="entry name" value="GNAT_dom"/>
</dbReference>
<proteinExistence type="predicted"/>
<dbReference type="GO" id="GO:0016747">
    <property type="term" value="F:acyltransferase activity, transferring groups other than amino-acyl groups"/>
    <property type="evidence" value="ECO:0007669"/>
    <property type="project" value="InterPro"/>
</dbReference>
<sequence length="173" mass="18833">MPAPAPVRLRPARLDEIERVREIERLSARRFLGTDLAALVDDEPTDAATLAARIATGGLTVAEGEEGSPVAFLMARPVEGCGYIEQVDVLPEHAGRRLGAALIAALEPAWPALLLSTFRDVPWNAPYYARLGFRVIETLTPALEAIRAEHLARGLDESRRVFMRKGGSKLTVP</sequence>
<dbReference type="RefSeq" id="WP_120623443.1">
    <property type="nucleotide sequence ID" value="NZ_RAWG01000005.1"/>
</dbReference>
<dbReference type="Pfam" id="PF00583">
    <property type="entry name" value="Acetyltransf_1"/>
    <property type="match status" value="1"/>
</dbReference>
<accession>A0A3A8NUH3</accession>
<reference evidence="3" key="1">
    <citation type="submission" date="2018-09" db="EMBL/GenBank/DDBJ databases">
        <authorList>
            <person name="Livingstone P.G."/>
            <person name="Whitworth D.E."/>
        </authorList>
    </citation>
    <scope>NUCLEOTIDE SEQUENCE [LARGE SCALE GENOMIC DNA]</scope>
    <source>
        <strain evidence="3">CA040B</strain>
    </source>
</reference>
<protein>
    <submittedName>
        <fullName evidence="2">GNAT family N-acetyltransferase</fullName>
    </submittedName>
</protein>